<dbReference type="Proteomes" id="UP000313395">
    <property type="component" value="Unassembled WGS sequence"/>
</dbReference>
<sequence length="126" mass="13840">MNISMVLGGLFGILVYGYFLWVSVNEITYENLARNPEDFEGERLLLSGEVVQVIQGDSETSLRFAVGSNSDSVVLVHYDSSIAKNRILVGDYVSIEAISEGLHTYTSALAGNITIPMLYVSMIEIQ</sequence>
<protein>
    <submittedName>
        <fullName evidence="2">Uncharacterized protein</fullName>
    </submittedName>
</protein>
<keyword evidence="3" id="KW-1185">Reference proteome</keyword>
<accession>A0A5C5E7A1</accession>
<dbReference type="EMBL" id="VENO01000002">
    <property type="protein sequence ID" value="TNV68914.1"/>
    <property type="molecule type" value="Genomic_DNA"/>
</dbReference>
<name>A0A5C5E7A1_9LACT</name>
<evidence type="ECO:0000313" key="3">
    <source>
        <dbReference type="Proteomes" id="UP000313395"/>
    </source>
</evidence>
<organism evidence="2 3">
    <name type="scientific">Trichococcus shcherbakoviae subsp. psychrophilus</name>
    <dbReference type="NCBI Taxonomy" id="2585775"/>
    <lineage>
        <taxon>Bacteria</taxon>
        <taxon>Bacillati</taxon>
        <taxon>Bacillota</taxon>
        <taxon>Bacilli</taxon>
        <taxon>Lactobacillales</taxon>
        <taxon>Carnobacteriaceae</taxon>
        <taxon>Trichococcus</taxon>
    </lineage>
</organism>
<gene>
    <name evidence="2" type="ORF">FHK04_05165</name>
</gene>
<evidence type="ECO:0000256" key="1">
    <source>
        <dbReference type="SAM" id="Phobius"/>
    </source>
</evidence>
<comment type="caution">
    <text evidence="2">The sequence shown here is derived from an EMBL/GenBank/DDBJ whole genome shotgun (WGS) entry which is preliminary data.</text>
</comment>
<evidence type="ECO:0000313" key="2">
    <source>
        <dbReference type="EMBL" id="TNV68914.1"/>
    </source>
</evidence>
<dbReference type="AlphaFoldDB" id="A0A5C5E7A1"/>
<keyword evidence="1" id="KW-0812">Transmembrane</keyword>
<keyword evidence="1" id="KW-1133">Transmembrane helix</keyword>
<reference evidence="2 3" key="1">
    <citation type="submission" date="2019-06" db="EMBL/GenBank/DDBJ databases">
        <title>Description Trichococcus psychrophilus sp. nov., isolated from a cold spring, by genomic and phenotypic analyses.</title>
        <authorList>
            <person name="Zakharyuk A."/>
        </authorList>
    </citation>
    <scope>NUCLEOTIDE SEQUENCE [LARGE SCALE GENOMIC DNA]</scope>
    <source>
        <strain evidence="2 3">SKBG</strain>
    </source>
</reference>
<dbReference type="RefSeq" id="WP_140185674.1">
    <property type="nucleotide sequence ID" value="NZ_VENO01000002.1"/>
</dbReference>
<proteinExistence type="predicted"/>
<feature type="transmembrane region" description="Helical" evidence="1">
    <location>
        <begin position="6"/>
        <end position="24"/>
    </location>
</feature>
<keyword evidence="1" id="KW-0472">Membrane</keyword>